<evidence type="ECO:0000256" key="2">
    <source>
        <dbReference type="SAM" id="Phobius"/>
    </source>
</evidence>
<proteinExistence type="predicted"/>
<comment type="caution">
    <text evidence="3">The sequence shown here is derived from an EMBL/GenBank/DDBJ whole genome shotgun (WGS) entry which is preliminary data.</text>
</comment>
<sequence length="112" mass="13048">MQYNIKLHKKYDFISLFCVKLHTKNAISGDTKNGFRTYLLAQCLGVQEKLLRVTRPIPLVNDIGLILYFTMLVSIIFENYLPKDKVDSKERNGEQFLDNFTKPENKNCSSNR</sequence>
<protein>
    <submittedName>
        <fullName evidence="3">Uncharacterized protein</fullName>
    </submittedName>
</protein>
<evidence type="ECO:0000313" key="4">
    <source>
        <dbReference type="Proteomes" id="UP000276133"/>
    </source>
</evidence>
<organism evidence="3 4">
    <name type="scientific">Brachionus plicatilis</name>
    <name type="common">Marine rotifer</name>
    <name type="synonym">Brachionus muelleri</name>
    <dbReference type="NCBI Taxonomy" id="10195"/>
    <lineage>
        <taxon>Eukaryota</taxon>
        <taxon>Metazoa</taxon>
        <taxon>Spiralia</taxon>
        <taxon>Gnathifera</taxon>
        <taxon>Rotifera</taxon>
        <taxon>Eurotatoria</taxon>
        <taxon>Monogononta</taxon>
        <taxon>Pseudotrocha</taxon>
        <taxon>Ploima</taxon>
        <taxon>Brachionidae</taxon>
        <taxon>Brachionus</taxon>
    </lineage>
</organism>
<evidence type="ECO:0000256" key="1">
    <source>
        <dbReference type="SAM" id="MobiDB-lite"/>
    </source>
</evidence>
<dbReference type="Proteomes" id="UP000276133">
    <property type="component" value="Unassembled WGS sequence"/>
</dbReference>
<keyword evidence="2" id="KW-0812">Transmembrane</keyword>
<keyword evidence="4" id="KW-1185">Reference proteome</keyword>
<evidence type="ECO:0000313" key="3">
    <source>
        <dbReference type="EMBL" id="RNA06989.1"/>
    </source>
</evidence>
<reference evidence="3 4" key="1">
    <citation type="journal article" date="2018" name="Sci. Rep.">
        <title>Genomic signatures of local adaptation to the degree of environmental predictability in rotifers.</title>
        <authorList>
            <person name="Franch-Gras L."/>
            <person name="Hahn C."/>
            <person name="Garcia-Roger E.M."/>
            <person name="Carmona M.J."/>
            <person name="Serra M."/>
            <person name="Gomez A."/>
        </authorList>
    </citation>
    <scope>NUCLEOTIDE SEQUENCE [LARGE SCALE GENOMIC DNA]</scope>
    <source>
        <strain evidence="3">HYR1</strain>
    </source>
</reference>
<feature type="region of interest" description="Disordered" evidence="1">
    <location>
        <begin position="92"/>
        <end position="112"/>
    </location>
</feature>
<keyword evidence="2" id="KW-0472">Membrane</keyword>
<dbReference type="AlphaFoldDB" id="A0A3M7Q6X1"/>
<accession>A0A3M7Q6X1</accession>
<name>A0A3M7Q6X1_BRAPC</name>
<dbReference type="EMBL" id="REGN01007202">
    <property type="protein sequence ID" value="RNA06989.1"/>
    <property type="molecule type" value="Genomic_DNA"/>
</dbReference>
<feature type="transmembrane region" description="Helical" evidence="2">
    <location>
        <begin position="59"/>
        <end position="77"/>
    </location>
</feature>
<gene>
    <name evidence="3" type="ORF">BpHYR1_035612</name>
</gene>
<keyword evidence="2" id="KW-1133">Transmembrane helix</keyword>